<sequence>MSVSQHRSAAMADTALVAQLHTMHYSLSPSTPFVFLLTNHLCVCVCVCVCLWRLFSTFKHFYTCNQTDRMKGWKGCKSDKEYCVA</sequence>
<protein>
    <submittedName>
        <fullName evidence="2">Uncharacterized protein</fullName>
    </submittedName>
</protein>
<evidence type="ECO:0000313" key="2">
    <source>
        <dbReference type="EMBL" id="MPC91112.1"/>
    </source>
</evidence>
<keyword evidence="3" id="KW-1185">Reference proteome</keyword>
<dbReference type="Proteomes" id="UP000324222">
    <property type="component" value="Unassembled WGS sequence"/>
</dbReference>
<proteinExistence type="predicted"/>
<organism evidence="2 3">
    <name type="scientific">Portunus trituberculatus</name>
    <name type="common">Swimming crab</name>
    <name type="synonym">Neptunus trituberculatus</name>
    <dbReference type="NCBI Taxonomy" id="210409"/>
    <lineage>
        <taxon>Eukaryota</taxon>
        <taxon>Metazoa</taxon>
        <taxon>Ecdysozoa</taxon>
        <taxon>Arthropoda</taxon>
        <taxon>Crustacea</taxon>
        <taxon>Multicrustacea</taxon>
        <taxon>Malacostraca</taxon>
        <taxon>Eumalacostraca</taxon>
        <taxon>Eucarida</taxon>
        <taxon>Decapoda</taxon>
        <taxon>Pleocyemata</taxon>
        <taxon>Brachyura</taxon>
        <taxon>Eubrachyura</taxon>
        <taxon>Portunoidea</taxon>
        <taxon>Portunidae</taxon>
        <taxon>Portuninae</taxon>
        <taxon>Portunus</taxon>
    </lineage>
</organism>
<dbReference type="EMBL" id="VSRR010086632">
    <property type="protein sequence ID" value="MPC91112.1"/>
    <property type="molecule type" value="Genomic_DNA"/>
</dbReference>
<keyword evidence="1" id="KW-0812">Transmembrane</keyword>
<dbReference type="AlphaFoldDB" id="A0A5B7J4M5"/>
<comment type="caution">
    <text evidence="2">The sequence shown here is derived from an EMBL/GenBank/DDBJ whole genome shotgun (WGS) entry which is preliminary data.</text>
</comment>
<evidence type="ECO:0000256" key="1">
    <source>
        <dbReference type="SAM" id="Phobius"/>
    </source>
</evidence>
<name>A0A5B7J4M5_PORTR</name>
<accession>A0A5B7J4M5</accession>
<keyword evidence="1" id="KW-0472">Membrane</keyword>
<reference evidence="2 3" key="1">
    <citation type="submission" date="2019-05" db="EMBL/GenBank/DDBJ databases">
        <title>Another draft genome of Portunus trituberculatus and its Hox gene families provides insights of decapod evolution.</title>
        <authorList>
            <person name="Jeong J.-H."/>
            <person name="Song I."/>
            <person name="Kim S."/>
            <person name="Choi T."/>
            <person name="Kim D."/>
            <person name="Ryu S."/>
            <person name="Kim W."/>
        </authorList>
    </citation>
    <scope>NUCLEOTIDE SEQUENCE [LARGE SCALE GENOMIC DNA]</scope>
    <source>
        <tissue evidence="2">Muscle</tissue>
    </source>
</reference>
<evidence type="ECO:0000313" key="3">
    <source>
        <dbReference type="Proteomes" id="UP000324222"/>
    </source>
</evidence>
<gene>
    <name evidence="2" type="ORF">E2C01_086128</name>
</gene>
<feature type="transmembrane region" description="Helical" evidence="1">
    <location>
        <begin position="33"/>
        <end position="55"/>
    </location>
</feature>
<keyword evidence="1" id="KW-1133">Transmembrane helix</keyword>